<dbReference type="OrthoDB" id="1046632at2"/>
<accession>A0A1M5EQ73</accession>
<feature type="transmembrane region" description="Helical" evidence="1">
    <location>
        <begin position="70"/>
        <end position="87"/>
    </location>
</feature>
<feature type="domain" description="DUF1648" evidence="2">
    <location>
        <begin position="32"/>
        <end position="78"/>
    </location>
</feature>
<evidence type="ECO:0000313" key="3">
    <source>
        <dbReference type="EMBL" id="SHF81453.1"/>
    </source>
</evidence>
<feature type="transmembrane region" description="Helical" evidence="1">
    <location>
        <begin position="25"/>
        <end position="45"/>
    </location>
</feature>
<name>A0A1M5EQ73_9BACE</name>
<dbReference type="EMBL" id="FQTV01000014">
    <property type="protein sequence ID" value="SHF81453.1"/>
    <property type="molecule type" value="Genomic_DNA"/>
</dbReference>
<protein>
    <recommendedName>
        <fullName evidence="2">DUF1648 domain-containing protein</fullName>
    </recommendedName>
</protein>
<dbReference type="AlphaFoldDB" id="A0A1M5EQ73"/>
<organism evidence="3 4">
    <name type="scientific">Bacteroides luti</name>
    <dbReference type="NCBI Taxonomy" id="1297750"/>
    <lineage>
        <taxon>Bacteria</taxon>
        <taxon>Pseudomonadati</taxon>
        <taxon>Bacteroidota</taxon>
        <taxon>Bacteroidia</taxon>
        <taxon>Bacteroidales</taxon>
        <taxon>Bacteroidaceae</taxon>
        <taxon>Bacteroides</taxon>
    </lineage>
</organism>
<dbReference type="Pfam" id="PF07853">
    <property type="entry name" value="DUF1648"/>
    <property type="match status" value="1"/>
</dbReference>
<sequence>MIKFFSVRRQKLPEVSVPRTFGDKILEAMAVLLLLGIWVVAFILYNKAPDVIPTHINIYGKADRIGSKDTLLVLAGIATFVMALTGYRSFFPSRMSRFPVQITEQNMLIQYALIARYLRVVNVLVGMLLVNMLFSLSDFFLSIGNGGFEILMVIIVALLLLSAVIYNILARRYR</sequence>
<evidence type="ECO:0000313" key="4">
    <source>
        <dbReference type="Proteomes" id="UP000184509"/>
    </source>
</evidence>
<feature type="transmembrane region" description="Helical" evidence="1">
    <location>
        <begin position="108"/>
        <end position="130"/>
    </location>
</feature>
<keyword evidence="1" id="KW-0812">Transmembrane</keyword>
<evidence type="ECO:0000256" key="1">
    <source>
        <dbReference type="SAM" id="Phobius"/>
    </source>
</evidence>
<keyword evidence="4" id="KW-1185">Reference proteome</keyword>
<keyword evidence="1" id="KW-0472">Membrane</keyword>
<dbReference type="InterPro" id="IPR012867">
    <property type="entry name" value="DUF1648"/>
</dbReference>
<evidence type="ECO:0000259" key="2">
    <source>
        <dbReference type="Pfam" id="PF07853"/>
    </source>
</evidence>
<keyword evidence="1" id="KW-1133">Transmembrane helix</keyword>
<gene>
    <name evidence="3" type="ORF">SAMN05444405_11449</name>
</gene>
<dbReference type="RefSeq" id="WP_073403022.1">
    <property type="nucleotide sequence ID" value="NZ_FQTV01000014.1"/>
</dbReference>
<dbReference type="Proteomes" id="UP000184509">
    <property type="component" value="Unassembled WGS sequence"/>
</dbReference>
<feature type="transmembrane region" description="Helical" evidence="1">
    <location>
        <begin position="150"/>
        <end position="169"/>
    </location>
</feature>
<reference evidence="3 4" key="1">
    <citation type="submission" date="2016-11" db="EMBL/GenBank/DDBJ databases">
        <authorList>
            <person name="Jaros S."/>
            <person name="Januszkiewicz K."/>
            <person name="Wedrychowicz H."/>
        </authorList>
    </citation>
    <scope>NUCLEOTIDE SEQUENCE [LARGE SCALE GENOMIC DNA]</scope>
    <source>
        <strain evidence="3 4">DSM 26991</strain>
    </source>
</reference>
<proteinExistence type="predicted"/>